<evidence type="ECO:0000313" key="2">
    <source>
        <dbReference type="Proteomes" id="UP001163321"/>
    </source>
</evidence>
<sequence length="70" mass="7897">MNFLHYLGTPTRNNLHPNSLSRVSHRPSRSRPSRQLQRNVRNGYIPEATIAGIHHVHDYCDHAAAASLSV</sequence>
<accession>A0ACC0WSA6</accession>
<keyword evidence="2" id="KW-1185">Reference proteome</keyword>
<reference evidence="1 2" key="1">
    <citation type="journal article" date="2022" name="bioRxiv">
        <title>The genome of the oomycete Peronosclerospora sorghi, a cosmopolitan pathogen of maize and sorghum, is inflated with dispersed pseudogenes.</title>
        <authorList>
            <person name="Fletcher K."/>
            <person name="Martin F."/>
            <person name="Isakeit T."/>
            <person name="Cavanaugh K."/>
            <person name="Magill C."/>
            <person name="Michelmore R."/>
        </authorList>
    </citation>
    <scope>NUCLEOTIDE SEQUENCE [LARGE SCALE GENOMIC DNA]</scope>
    <source>
        <strain evidence="1">P6</strain>
    </source>
</reference>
<comment type="caution">
    <text evidence="1">The sequence shown here is derived from an EMBL/GenBank/DDBJ whole genome shotgun (WGS) entry which is preliminary data.</text>
</comment>
<dbReference type="EMBL" id="CM047580">
    <property type="protein sequence ID" value="KAI9920586.1"/>
    <property type="molecule type" value="Genomic_DNA"/>
</dbReference>
<organism evidence="1 2">
    <name type="scientific">Peronosclerospora sorghi</name>
    <dbReference type="NCBI Taxonomy" id="230839"/>
    <lineage>
        <taxon>Eukaryota</taxon>
        <taxon>Sar</taxon>
        <taxon>Stramenopiles</taxon>
        <taxon>Oomycota</taxon>
        <taxon>Peronosporomycetes</taxon>
        <taxon>Peronosporales</taxon>
        <taxon>Peronosporaceae</taxon>
        <taxon>Peronosclerospora</taxon>
    </lineage>
</organism>
<gene>
    <name evidence="1" type="ORF">PsorP6_000067</name>
</gene>
<dbReference type="Proteomes" id="UP001163321">
    <property type="component" value="Chromosome 1"/>
</dbReference>
<evidence type="ECO:0000313" key="1">
    <source>
        <dbReference type="EMBL" id="KAI9920586.1"/>
    </source>
</evidence>
<proteinExistence type="predicted"/>
<name>A0ACC0WSA6_9STRA</name>
<protein>
    <submittedName>
        <fullName evidence="1">Uncharacterized protein</fullName>
    </submittedName>
</protein>